<dbReference type="SUPFAM" id="SSF53850">
    <property type="entry name" value="Periplasmic binding protein-like II"/>
    <property type="match status" value="1"/>
</dbReference>
<feature type="chain" id="PRO_5038896806" evidence="1">
    <location>
        <begin position="30"/>
        <end position="578"/>
    </location>
</feature>
<dbReference type="Proteomes" id="UP000321617">
    <property type="component" value="Unassembled WGS sequence"/>
</dbReference>
<keyword evidence="1" id="KW-0732">Signal</keyword>
<keyword evidence="4" id="KW-1185">Reference proteome</keyword>
<dbReference type="PANTHER" id="PTHR30290:SF83">
    <property type="entry name" value="ABC TRANSPORTER SUBSTRATE-BINDING PROTEIN"/>
    <property type="match status" value="1"/>
</dbReference>
<dbReference type="RefSeq" id="WP_147135089.1">
    <property type="nucleotide sequence ID" value="NZ_BAABIJ010000001.1"/>
</dbReference>
<dbReference type="GO" id="GO:0043190">
    <property type="term" value="C:ATP-binding cassette (ABC) transporter complex"/>
    <property type="evidence" value="ECO:0007669"/>
    <property type="project" value="InterPro"/>
</dbReference>
<evidence type="ECO:0000313" key="3">
    <source>
        <dbReference type="EMBL" id="TWJ15798.1"/>
    </source>
</evidence>
<sequence length="578" mass="62818">MRGISTRRRRGRTTRAAAAALLVVTLSTACTSEEPAPSGVGDEPGVGGTVKILTQVGGFESLDPQRIYVTDVMNVSKLITRTLTSFKAAPGAEGAELVGDLATDTGRPNRDNSVWEFTLREGVKWETGETVTCQDVRYGVLRNFDVRNEDAQITGGPPWPVAWLDAPEDYAGPRTDGDVDIPGVTCVDERTIRFKLKQPTANFPSAVAMTAFSPVPASADTWGDYRPVATGPYKLTEYREAVEGEPGIAVFERNDQWDAETDPVREAKPDRVEFALGIDREYAAQQIIAENPDYANAVMYENVPANYVQQVVNDAQLMSQTVNGQTSAISYLALNTETITQPECRQALVYGFNKRKYQDVHGGEIFGDYAYTMIPPDDPGHKDFDVYGLKNSPEGDLTKAQELLDGADCPTTLTLDAADTPTGNRTAQTIVDTYSRLGITVRLNMISPNNFFDELNFAENQHDMVLAGWVPDWPGGSGTLPALFHGDLLIEGANSNYARLDDPDINAMIDAASAEADLTESYRMWGEVDQAIQELAVNIPIAYIKVISLCGANVRGGFLNAQWGSVDISSLGVAADTE</sequence>
<dbReference type="GO" id="GO:0042597">
    <property type="term" value="C:periplasmic space"/>
    <property type="evidence" value="ECO:0007669"/>
    <property type="project" value="UniProtKB-ARBA"/>
</dbReference>
<dbReference type="EMBL" id="VLLL01000005">
    <property type="protein sequence ID" value="TWJ15798.1"/>
    <property type="molecule type" value="Genomic_DNA"/>
</dbReference>
<accession>A0A562VD67</accession>
<dbReference type="Gene3D" id="3.10.105.10">
    <property type="entry name" value="Dipeptide-binding Protein, Domain 3"/>
    <property type="match status" value="1"/>
</dbReference>
<dbReference type="Gene3D" id="3.40.190.10">
    <property type="entry name" value="Periplasmic binding protein-like II"/>
    <property type="match status" value="1"/>
</dbReference>
<feature type="domain" description="Solute-binding protein family 5" evidence="2">
    <location>
        <begin position="96"/>
        <end position="486"/>
    </location>
</feature>
<dbReference type="GO" id="GO:0015833">
    <property type="term" value="P:peptide transport"/>
    <property type="evidence" value="ECO:0007669"/>
    <property type="project" value="TreeGrafter"/>
</dbReference>
<evidence type="ECO:0000313" key="4">
    <source>
        <dbReference type="Proteomes" id="UP000321617"/>
    </source>
</evidence>
<reference evidence="3 4" key="1">
    <citation type="journal article" date="2013" name="Stand. Genomic Sci.">
        <title>Genomic Encyclopedia of Type Strains, Phase I: The one thousand microbial genomes (KMG-I) project.</title>
        <authorList>
            <person name="Kyrpides N.C."/>
            <person name="Woyke T."/>
            <person name="Eisen J.A."/>
            <person name="Garrity G."/>
            <person name="Lilburn T.G."/>
            <person name="Beck B.J."/>
            <person name="Whitman W.B."/>
            <person name="Hugenholtz P."/>
            <person name="Klenk H.P."/>
        </authorList>
    </citation>
    <scope>NUCLEOTIDE SEQUENCE [LARGE SCALE GENOMIC DNA]</scope>
    <source>
        <strain evidence="3 4">DSM 45044</strain>
    </source>
</reference>
<dbReference type="GO" id="GO:1904680">
    <property type="term" value="F:peptide transmembrane transporter activity"/>
    <property type="evidence" value="ECO:0007669"/>
    <property type="project" value="TreeGrafter"/>
</dbReference>
<protein>
    <submittedName>
        <fullName evidence="3">Peptide/nickel transport system substrate-binding protein</fullName>
    </submittedName>
</protein>
<dbReference type="CDD" id="cd08506">
    <property type="entry name" value="PBP2_clavulanate_OppA2"/>
    <property type="match status" value="1"/>
</dbReference>
<name>A0A562VD67_9ACTN</name>
<dbReference type="InterPro" id="IPR039424">
    <property type="entry name" value="SBP_5"/>
</dbReference>
<comment type="caution">
    <text evidence="3">The sequence shown here is derived from an EMBL/GenBank/DDBJ whole genome shotgun (WGS) entry which is preliminary data.</text>
</comment>
<dbReference type="OrthoDB" id="5240629at2"/>
<proteinExistence type="predicted"/>
<dbReference type="InterPro" id="IPR000914">
    <property type="entry name" value="SBP_5_dom"/>
</dbReference>
<dbReference type="InterPro" id="IPR030678">
    <property type="entry name" value="Peptide/Ni-bd"/>
</dbReference>
<dbReference type="AlphaFoldDB" id="A0A562VD67"/>
<feature type="signal peptide" evidence="1">
    <location>
        <begin position="1"/>
        <end position="29"/>
    </location>
</feature>
<dbReference type="PIRSF" id="PIRSF002741">
    <property type="entry name" value="MppA"/>
    <property type="match status" value="1"/>
</dbReference>
<dbReference type="PANTHER" id="PTHR30290">
    <property type="entry name" value="PERIPLASMIC BINDING COMPONENT OF ABC TRANSPORTER"/>
    <property type="match status" value="1"/>
</dbReference>
<dbReference type="PROSITE" id="PS51257">
    <property type="entry name" value="PROKAR_LIPOPROTEIN"/>
    <property type="match status" value="1"/>
</dbReference>
<dbReference type="Pfam" id="PF00496">
    <property type="entry name" value="SBP_bac_5"/>
    <property type="match status" value="1"/>
</dbReference>
<evidence type="ECO:0000259" key="2">
    <source>
        <dbReference type="Pfam" id="PF00496"/>
    </source>
</evidence>
<organism evidence="3 4">
    <name type="scientific">Stackebrandtia albiflava</name>
    <dbReference type="NCBI Taxonomy" id="406432"/>
    <lineage>
        <taxon>Bacteria</taxon>
        <taxon>Bacillati</taxon>
        <taxon>Actinomycetota</taxon>
        <taxon>Actinomycetes</taxon>
        <taxon>Glycomycetales</taxon>
        <taxon>Glycomycetaceae</taxon>
        <taxon>Stackebrandtia</taxon>
    </lineage>
</organism>
<evidence type="ECO:0000256" key="1">
    <source>
        <dbReference type="SAM" id="SignalP"/>
    </source>
</evidence>
<gene>
    <name evidence="3" type="ORF">LX16_1512</name>
</gene>